<dbReference type="AlphaFoldDB" id="A0A0D4BYR8"/>
<dbReference type="SUPFAM" id="SSF69593">
    <property type="entry name" value="Glycerol-3-phosphate (1)-acyltransferase"/>
    <property type="match status" value="1"/>
</dbReference>
<evidence type="ECO:0000313" key="5">
    <source>
        <dbReference type="EMBL" id="AJT41246.1"/>
    </source>
</evidence>
<dbReference type="GO" id="GO:0003841">
    <property type="term" value="F:1-acylglycerol-3-phosphate O-acyltransferase activity"/>
    <property type="evidence" value="ECO:0007669"/>
    <property type="project" value="TreeGrafter"/>
</dbReference>
<dbReference type="GO" id="GO:0005886">
    <property type="term" value="C:plasma membrane"/>
    <property type="evidence" value="ECO:0007669"/>
    <property type="project" value="TreeGrafter"/>
</dbReference>
<proteinExistence type="predicted"/>
<dbReference type="InterPro" id="IPR002123">
    <property type="entry name" value="Plipid/glycerol_acylTrfase"/>
</dbReference>
<keyword evidence="6" id="KW-1185">Reference proteome</keyword>
<evidence type="ECO:0000259" key="4">
    <source>
        <dbReference type="SMART" id="SM00563"/>
    </source>
</evidence>
<protein>
    <submittedName>
        <fullName evidence="5">Acyl-phosphate glycerol 3-phosphate acyltransferase</fullName>
    </submittedName>
</protein>
<evidence type="ECO:0000256" key="3">
    <source>
        <dbReference type="SAM" id="MobiDB-lite"/>
    </source>
</evidence>
<dbReference type="PATRIC" id="fig|1618207.4.peg.1299"/>
<organism evidence="5 6">
    <name type="scientific">Psychromicrobium lacuslunae</name>
    <dbReference type="NCBI Taxonomy" id="1618207"/>
    <lineage>
        <taxon>Bacteria</taxon>
        <taxon>Bacillati</taxon>
        <taxon>Actinomycetota</taxon>
        <taxon>Actinomycetes</taxon>
        <taxon>Micrococcales</taxon>
        <taxon>Micrococcaceae</taxon>
        <taxon>Psychromicrobium</taxon>
    </lineage>
</organism>
<feature type="compositionally biased region" description="Basic and acidic residues" evidence="3">
    <location>
        <begin position="244"/>
        <end position="254"/>
    </location>
</feature>
<dbReference type="Pfam" id="PF01553">
    <property type="entry name" value="Acyltransferase"/>
    <property type="match status" value="1"/>
</dbReference>
<keyword evidence="2 5" id="KW-0012">Acyltransferase</keyword>
<dbReference type="STRING" id="1618207.UM93_06405"/>
<dbReference type="PANTHER" id="PTHR10434">
    <property type="entry name" value="1-ACYL-SN-GLYCEROL-3-PHOSPHATE ACYLTRANSFERASE"/>
    <property type="match status" value="1"/>
</dbReference>
<sequence length="254" mass="28393">MQEKLPFGMRVMFHILADTLRPAMNLMMGKQWIDLEKLPKDSGFIVCPNHCTEIDPVLVGHMLYSNGYPPHFLTKASLFKVPVVGKVLAGSLQIPVDRAGPTARRSLEVAQQVLDKNGAIVIYPEGTLTRDPDLWPMKGHTGAARLALQTGAPVIPVAHWGAQEVFPRYAKMVKLFPRKKVRMIVGDPVDLDEFRGRPIDKFLLDAATEKILDQITILLAGLRNEVPPKERWDPSQHNQTVRGRQIDKDPEVGS</sequence>
<dbReference type="GO" id="GO:0006654">
    <property type="term" value="P:phosphatidic acid biosynthetic process"/>
    <property type="evidence" value="ECO:0007669"/>
    <property type="project" value="TreeGrafter"/>
</dbReference>
<evidence type="ECO:0000313" key="6">
    <source>
        <dbReference type="Proteomes" id="UP000061839"/>
    </source>
</evidence>
<evidence type="ECO:0000256" key="2">
    <source>
        <dbReference type="ARBA" id="ARBA00023315"/>
    </source>
</evidence>
<dbReference type="RefSeq" id="WP_045074459.1">
    <property type="nucleotide sequence ID" value="NZ_CP011005.1"/>
</dbReference>
<evidence type="ECO:0000256" key="1">
    <source>
        <dbReference type="ARBA" id="ARBA00022679"/>
    </source>
</evidence>
<name>A0A0D4BYR8_9MICC</name>
<keyword evidence="1 5" id="KW-0808">Transferase</keyword>
<dbReference type="SMART" id="SM00563">
    <property type="entry name" value="PlsC"/>
    <property type="match status" value="1"/>
</dbReference>
<feature type="region of interest" description="Disordered" evidence="3">
    <location>
        <begin position="228"/>
        <end position="254"/>
    </location>
</feature>
<dbReference type="PANTHER" id="PTHR10434:SF55">
    <property type="entry name" value="POSSIBLE ACYLTRANSFERASE"/>
    <property type="match status" value="1"/>
</dbReference>
<dbReference type="Proteomes" id="UP000061839">
    <property type="component" value="Chromosome"/>
</dbReference>
<feature type="domain" description="Phospholipid/glycerol acyltransferase" evidence="4">
    <location>
        <begin position="44"/>
        <end position="162"/>
    </location>
</feature>
<dbReference type="CDD" id="cd07989">
    <property type="entry name" value="LPLAT_AGPAT-like"/>
    <property type="match status" value="1"/>
</dbReference>
<gene>
    <name evidence="5" type="ORF">UM93_06405</name>
</gene>
<reference evidence="5 6" key="1">
    <citation type="journal article" date="2015" name="Genome Announc.">
        <title>Complete Genome Sequencing of Protease-Producing Novel Arthrobacter sp. Strain IHBB 11108 Using PacBio Single-Molecule Real-Time Sequencing Technology.</title>
        <authorList>
            <person name="Kiran S."/>
            <person name="Swarnkar M.K."/>
            <person name="Pal M."/>
            <person name="Thakur R."/>
            <person name="Tewari R."/>
            <person name="Singh A.K."/>
            <person name="Gulati A."/>
        </authorList>
    </citation>
    <scope>NUCLEOTIDE SEQUENCE [LARGE SCALE GENOMIC DNA]</scope>
    <source>
        <strain evidence="5 6">IHBB 11108</strain>
    </source>
</reference>
<dbReference type="KEGG" id="ari:UM93_06405"/>
<accession>A0A0D4BYR8</accession>
<dbReference type="EMBL" id="CP011005">
    <property type="protein sequence ID" value="AJT41246.1"/>
    <property type="molecule type" value="Genomic_DNA"/>
</dbReference>
<dbReference type="HOGENOM" id="CLU_027938_4_1_11"/>